<comment type="function">
    <text evidence="4">Required for normal mitochondrial ribosome function and mitochondrial translation. May play a role in ribosome biogenesis by preventing premature association of the 28S and 39S ribosomal subunits. Interacts with mitochondrial ribosomal protein uL14m (MRPL14), probably blocking formation of intersubunit bridge B8, preventing association of the 28S and 39S ribosomal subunits. Addition to isolated mitochondrial ribosomal subunits partially inhibits translation, probably by interfering with the association of the 28S and 39S ribosomal subunits and the formation of functional ribosomes. May also participate in the assembly and/or regulation of the stability of the large subunit of the mitochondrial ribosome. May function as a ribosomal silencing factor.</text>
</comment>
<evidence type="ECO:0000256" key="1">
    <source>
        <dbReference type="ARBA" id="ARBA00004173"/>
    </source>
</evidence>
<evidence type="ECO:0000256" key="3">
    <source>
        <dbReference type="ARBA" id="ARBA00023128"/>
    </source>
</evidence>
<organism evidence="7 8">
    <name type="scientific">Tribolium castaneum</name>
    <name type="common">Red flour beetle</name>
    <dbReference type="NCBI Taxonomy" id="7070"/>
    <lineage>
        <taxon>Eukaryota</taxon>
        <taxon>Metazoa</taxon>
        <taxon>Ecdysozoa</taxon>
        <taxon>Arthropoda</taxon>
        <taxon>Hexapoda</taxon>
        <taxon>Insecta</taxon>
        <taxon>Pterygota</taxon>
        <taxon>Neoptera</taxon>
        <taxon>Endopterygota</taxon>
        <taxon>Coleoptera</taxon>
        <taxon>Polyphaga</taxon>
        <taxon>Cucujiformia</taxon>
        <taxon>Tenebrionidae</taxon>
        <taxon>Tenebrionidae incertae sedis</taxon>
        <taxon>Tribolium</taxon>
    </lineage>
</organism>
<dbReference type="SUPFAM" id="SSF81301">
    <property type="entry name" value="Nucleotidyltransferase"/>
    <property type="match status" value="1"/>
</dbReference>
<keyword evidence="8" id="KW-1185">Reference proteome</keyword>
<dbReference type="GO" id="GO:0017148">
    <property type="term" value="P:negative regulation of translation"/>
    <property type="evidence" value="ECO:0000318"/>
    <property type="project" value="GO_Central"/>
</dbReference>
<dbReference type="AlphaFoldDB" id="D6WL03"/>
<protein>
    <recommendedName>
        <fullName evidence="5">Mitochondrial assembly of ribosomal large subunit protein 1</fullName>
    </recommendedName>
</protein>
<dbReference type="InParanoid" id="D6WL03"/>
<evidence type="ECO:0000256" key="4">
    <source>
        <dbReference type="ARBA" id="ARBA00053669"/>
    </source>
</evidence>
<sequence length="242" mass="27806">MFVTRLLSKTRPQNQCLYLLQNCVQRRLKSGKSTKTQPPDTSQSTTKTPLGEMSSKYQIFRDEDSEVILDIYEDRSKYANPVNAIEEEEPDPFVGLNLERGVNGVYNIEDLIEVLHSENAEDIFVAAVPKEIQYVEYICVVTGKSHKHMKAIAQFVRMIYKKKMHKTDLIPKLEGENSKDWLALDLGNIALHIFSREARTVYDLDSLWALGAKYDPECNKQDPVAEMLEKHSVYLEDLHPAR</sequence>
<dbReference type="HOGENOM" id="CLU_083446_0_0_1"/>
<dbReference type="FunFam" id="3.30.460.10:FF:000018">
    <property type="entry name" value="Mitochondrial assembly of ribosomal large subunit 1"/>
    <property type="match status" value="1"/>
</dbReference>
<dbReference type="GO" id="GO:0043023">
    <property type="term" value="F:ribosomal large subunit binding"/>
    <property type="evidence" value="ECO:0000318"/>
    <property type="project" value="GO_Central"/>
</dbReference>
<dbReference type="NCBIfam" id="TIGR00090">
    <property type="entry name" value="rsfS_iojap_ybeB"/>
    <property type="match status" value="1"/>
</dbReference>
<dbReference type="PANTHER" id="PTHR21043">
    <property type="entry name" value="IOJAP SUPERFAMILY ORTHOLOG"/>
    <property type="match status" value="1"/>
</dbReference>
<dbReference type="Proteomes" id="UP000007266">
    <property type="component" value="Linkage group 5"/>
</dbReference>
<evidence type="ECO:0000313" key="8">
    <source>
        <dbReference type="Proteomes" id="UP000007266"/>
    </source>
</evidence>
<dbReference type="OrthoDB" id="21330at2759"/>
<comment type="similarity">
    <text evidence="2">Belongs to the Iojap/RsfS family.</text>
</comment>
<name>D6WL03_TRICA</name>
<reference evidence="7 8" key="2">
    <citation type="journal article" date="2010" name="Nucleic Acids Res.">
        <title>BeetleBase in 2010: revisions to provide comprehensive genomic information for Tribolium castaneum.</title>
        <authorList>
            <person name="Kim H.S."/>
            <person name="Murphy T."/>
            <person name="Xia J."/>
            <person name="Caragea D."/>
            <person name="Park Y."/>
            <person name="Beeman R.W."/>
            <person name="Lorenzen M.D."/>
            <person name="Butcher S."/>
            <person name="Manak J.R."/>
            <person name="Brown S.J."/>
        </authorList>
    </citation>
    <scope>GENOME REANNOTATION</scope>
    <source>
        <strain evidence="7 8">Georgia GA2</strain>
    </source>
</reference>
<gene>
    <name evidence="7" type="primary">AUGUSTUS-3.0.2_13534</name>
    <name evidence="7" type="ORF">TcasGA2_TC013534</name>
</gene>
<reference evidence="7 8" key="1">
    <citation type="journal article" date="2008" name="Nature">
        <title>The genome of the model beetle and pest Tribolium castaneum.</title>
        <authorList>
            <consortium name="Tribolium Genome Sequencing Consortium"/>
            <person name="Richards S."/>
            <person name="Gibbs R.A."/>
            <person name="Weinstock G.M."/>
            <person name="Brown S.J."/>
            <person name="Denell R."/>
            <person name="Beeman R.W."/>
            <person name="Gibbs R."/>
            <person name="Beeman R.W."/>
            <person name="Brown S.J."/>
            <person name="Bucher G."/>
            <person name="Friedrich M."/>
            <person name="Grimmelikhuijzen C.J."/>
            <person name="Klingler M."/>
            <person name="Lorenzen M."/>
            <person name="Richards S."/>
            <person name="Roth S."/>
            <person name="Schroder R."/>
            <person name="Tautz D."/>
            <person name="Zdobnov E.M."/>
            <person name="Muzny D."/>
            <person name="Gibbs R.A."/>
            <person name="Weinstock G.M."/>
            <person name="Attaway T."/>
            <person name="Bell S."/>
            <person name="Buhay C.J."/>
            <person name="Chandrabose M.N."/>
            <person name="Chavez D."/>
            <person name="Clerk-Blankenburg K.P."/>
            <person name="Cree A."/>
            <person name="Dao M."/>
            <person name="Davis C."/>
            <person name="Chacko J."/>
            <person name="Dinh H."/>
            <person name="Dugan-Rocha S."/>
            <person name="Fowler G."/>
            <person name="Garner T.T."/>
            <person name="Garnes J."/>
            <person name="Gnirke A."/>
            <person name="Hawes A."/>
            <person name="Hernandez J."/>
            <person name="Hines S."/>
            <person name="Holder M."/>
            <person name="Hume J."/>
            <person name="Jhangiani S.N."/>
            <person name="Joshi V."/>
            <person name="Khan Z.M."/>
            <person name="Jackson L."/>
            <person name="Kovar C."/>
            <person name="Kowis A."/>
            <person name="Lee S."/>
            <person name="Lewis L.R."/>
            <person name="Margolis J."/>
            <person name="Morgan M."/>
            <person name="Nazareth L.V."/>
            <person name="Nguyen N."/>
            <person name="Okwuonu G."/>
            <person name="Parker D."/>
            <person name="Richards S."/>
            <person name="Ruiz S.J."/>
            <person name="Santibanez J."/>
            <person name="Savard J."/>
            <person name="Scherer S.E."/>
            <person name="Schneider B."/>
            <person name="Sodergren E."/>
            <person name="Tautz D."/>
            <person name="Vattahil S."/>
            <person name="Villasana D."/>
            <person name="White C.S."/>
            <person name="Wright R."/>
            <person name="Park Y."/>
            <person name="Beeman R.W."/>
            <person name="Lord J."/>
            <person name="Oppert B."/>
            <person name="Lorenzen M."/>
            <person name="Brown S."/>
            <person name="Wang L."/>
            <person name="Savard J."/>
            <person name="Tautz D."/>
            <person name="Richards S."/>
            <person name="Weinstock G."/>
            <person name="Gibbs R.A."/>
            <person name="Liu Y."/>
            <person name="Worley K."/>
            <person name="Weinstock G."/>
            <person name="Elsik C.G."/>
            <person name="Reese J.T."/>
            <person name="Elhaik E."/>
            <person name="Landan G."/>
            <person name="Graur D."/>
            <person name="Arensburger P."/>
            <person name="Atkinson P."/>
            <person name="Beeman R.W."/>
            <person name="Beidler J."/>
            <person name="Brown S.J."/>
            <person name="Demuth J.P."/>
            <person name="Drury D.W."/>
            <person name="Du Y.Z."/>
            <person name="Fujiwara H."/>
            <person name="Lorenzen M."/>
            <person name="Maselli V."/>
            <person name="Osanai M."/>
            <person name="Park Y."/>
            <person name="Robertson H.M."/>
            <person name="Tu Z."/>
            <person name="Wang J.J."/>
            <person name="Wang S."/>
            <person name="Richards S."/>
            <person name="Song H."/>
            <person name="Zhang L."/>
            <person name="Sodergren E."/>
            <person name="Werner D."/>
            <person name="Stanke M."/>
            <person name="Morgenstern B."/>
            <person name="Solovyev V."/>
            <person name="Kosarev P."/>
            <person name="Brown G."/>
            <person name="Chen H.C."/>
            <person name="Ermolaeva O."/>
            <person name="Hlavina W."/>
            <person name="Kapustin Y."/>
            <person name="Kiryutin B."/>
            <person name="Kitts P."/>
            <person name="Maglott D."/>
            <person name="Pruitt K."/>
            <person name="Sapojnikov V."/>
            <person name="Souvorov A."/>
            <person name="Mackey A.J."/>
            <person name="Waterhouse R.M."/>
            <person name="Wyder S."/>
            <person name="Zdobnov E.M."/>
            <person name="Zdobnov E.M."/>
            <person name="Wyder S."/>
            <person name="Kriventseva E.V."/>
            <person name="Kadowaki T."/>
            <person name="Bork P."/>
            <person name="Aranda M."/>
            <person name="Bao R."/>
            <person name="Beermann A."/>
            <person name="Berns N."/>
            <person name="Bolognesi R."/>
            <person name="Bonneton F."/>
            <person name="Bopp D."/>
            <person name="Brown S.J."/>
            <person name="Bucher G."/>
            <person name="Butts T."/>
            <person name="Chaumot A."/>
            <person name="Denell R.E."/>
            <person name="Ferrier D.E."/>
            <person name="Friedrich M."/>
            <person name="Gordon C.M."/>
            <person name="Jindra M."/>
            <person name="Klingler M."/>
            <person name="Lan Q."/>
            <person name="Lattorff H.M."/>
            <person name="Laudet V."/>
            <person name="von Levetsow C."/>
            <person name="Liu Z."/>
            <person name="Lutz R."/>
            <person name="Lynch J.A."/>
            <person name="da Fonseca R.N."/>
            <person name="Posnien N."/>
            <person name="Reuter R."/>
            <person name="Roth S."/>
            <person name="Savard J."/>
            <person name="Schinko J.B."/>
            <person name="Schmitt C."/>
            <person name="Schoppmeier M."/>
            <person name="Schroder R."/>
            <person name="Shippy T.D."/>
            <person name="Simonnet F."/>
            <person name="Marques-Souza H."/>
            <person name="Tautz D."/>
            <person name="Tomoyasu Y."/>
            <person name="Trauner J."/>
            <person name="Van der Zee M."/>
            <person name="Vervoort M."/>
            <person name="Wittkopp N."/>
            <person name="Wimmer E.A."/>
            <person name="Yang X."/>
            <person name="Jones A.K."/>
            <person name="Sattelle D.B."/>
            <person name="Ebert P.R."/>
            <person name="Nelson D."/>
            <person name="Scott J.G."/>
            <person name="Beeman R.W."/>
            <person name="Muthukrishnan S."/>
            <person name="Kramer K.J."/>
            <person name="Arakane Y."/>
            <person name="Beeman R.W."/>
            <person name="Zhu Q."/>
            <person name="Hogenkamp D."/>
            <person name="Dixit R."/>
            <person name="Oppert B."/>
            <person name="Jiang H."/>
            <person name="Zou Z."/>
            <person name="Marshall J."/>
            <person name="Elpidina E."/>
            <person name="Vinokurov K."/>
            <person name="Oppert C."/>
            <person name="Zou Z."/>
            <person name="Evans J."/>
            <person name="Lu Z."/>
            <person name="Zhao P."/>
            <person name="Sumathipala N."/>
            <person name="Altincicek B."/>
            <person name="Vilcinskas A."/>
            <person name="Williams M."/>
            <person name="Hultmark D."/>
            <person name="Hetru C."/>
            <person name="Jiang H."/>
            <person name="Grimmelikhuijzen C.J."/>
            <person name="Hauser F."/>
            <person name="Cazzamali G."/>
            <person name="Williamson M."/>
            <person name="Park Y."/>
            <person name="Li B."/>
            <person name="Tanaka Y."/>
            <person name="Predel R."/>
            <person name="Neupert S."/>
            <person name="Schachtner J."/>
            <person name="Verleyen P."/>
            <person name="Raible F."/>
            <person name="Bork P."/>
            <person name="Friedrich M."/>
            <person name="Walden K.K."/>
            <person name="Robertson H.M."/>
            <person name="Angeli S."/>
            <person name="Foret S."/>
            <person name="Bucher G."/>
            <person name="Schuetz S."/>
            <person name="Maleszka R."/>
            <person name="Wimmer E.A."/>
            <person name="Beeman R.W."/>
            <person name="Lorenzen M."/>
            <person name="Tomoyasu Y."/>
            <person name="Miller S.C."/>
            <person name="Grossmann D."/>
            <person name="Bucher G."/>
        </authorList>
    </citation>
    <scope>NUCLEOTIDE SEQUENCE [LARGE SCALE GENOMIC DNA]</scope>
    <source>
        <strain evidence="7 8">Georgia GA2</strain>
    </source>
</reference>
<proteinExistence type="inferred from homology"/>
<dbReference type="eggNOG" id="KOG3212">
    <property type="taxonomic scope" value="Eukaryota"/>
</dbReference>
<feature type="compositionally biased region" description="Polar residues" evidence="6">
    <location>
        <begin position="33"/>
        <end position="48"/>
    </location>
</feature>
<dbReference type="GO" id="GO:0090071">
    <property type="term" value="P:negative regulation of ribosome biogenesis"/>
    <property type="evidence" value="ECO:0000318"/>
    <property type="project" value="GO_Central"/>
</dbReference>
<feature type="region of interest" description="Disordered" evidence="6">
    <location>
        <begin position="29"/>
        <end position="49"/>
    </location>
</feature>
<dbReference type="Pfam" id="PF02410">
    <property type="entry name" value="RsfS"/>
    <property type="match status" value="1"/>
</dbReference>
<evidence type="ECO:0000313" key="7">
    <source>
        <dbReference type="EMBL" id="EFA03531.2"/>
    </source>
</evidence>
<evidence type="ECO:0000256" key="5">
    <source>
        <dbReference type="ARBA" id="ARBA00073331"/>
    </source>
</evidence>
<dbReference type="GO" id="GO:0005739">
    <property type="term" value="C:mitochondrion"/>
    <property type="evidence" value="ECO:0000318"/>
    <property type="project" value="GO_Central"/>
</dbReference>
<dbReference type="InterPro" id="IPR004394">
    <property type="entry name" value="Iojap/RsfS/C7orf30"/>
</dbReference>
<accession>D6WL03</accession>
<dbReference type="PANTHER" id="PTHR21043:SF0">
    <property type="entry name" value="MITOCHONDRIAL ASSEMBLY OF RIBOSOMAL LARGE SUBUNIT PROTEIN 1"/>
    <property type="match status" value="1"/>
</dbReference>
<dbReference type="Gene3D" id="3.30.460.10">
    <property type="entry name" value="Beta Polymerase, domain 2"/>
    <property type="match status" value="1"/>
</dbReference>
<evidence type="ECO:0000256" key="2">
    <source>
        <dbReference type="ARBA" id="ARBA00010574"/>
    </source>
</evidence>
<dbReference type="HAMAP" id="MF_01477">
    <property type="entry name" value="Iojap_RsfS"/>
    <property type="match status" value="1"/>
</dbReference>
<dbReference type="EMBL" id="KQ971343">
    <property type="protein sequence ID" value="EFA03531.2"/>
    <property type="molecule type" value="Genomic_DNA"/>
</dbReference>
<keyword evidence="3" id="KW-0496">Mitochondrion</keyword>
<dbReference type="InterPro" id="IPR043519">
    <property type="entry name" value="NT_sf"/>
</dbReference>
<dbReference type="OMA" id="WAIGPQY"/>
<dbReference type="FunCoup" id="D6WL03">
    <property type="interactions" value="500"/>
</dbReference>
<dbReference type="KEGG" id="tca:658939"/>
<evidence type="ECO:0000256" key="6">
    <source>
        <dbReference type="SAM" id="MobiDB-lite"/>
    </source>
</evidence>
<dbReference type="STRING" id="7070.D6WL03"/>
<comment type="subcellular location">
    <subcellularLocation>
        <location evidence="1">Mitochondrion</location>
    </subcellularLocation>
</comment>